<feature type="compositionally biased region" description="Basic residues" evidence="1">
    <location>
        <begin position="59"/>
        <end position="69"/>
    </location>
</feature>
<dbReference type="AlphaFoldDB" id="A0A368PNC8"/>
<evidence type="ECO:0000256" key="1">
    <source>
        <dbReference type="SAM" id="MobiDB-lite"/>
    </source>
</evidence>
<feature type="region of interest" description="Disordered" evidence="1">
    <location>
        <begin position="1"/>
        <end position="86"/>
    </location>
</feature>
<protein>
    <submittedName>
        <fullName evidence="2">Uncharacterized protein</fullName>
    </submittedName>
</protein>
<organism evidence="2">
    <name type="scientific">Setaria italica</name>
    <name type="common">Foxtail millet</name>
    <name type="synonym">Panicum italicum</name>
    <dbReference type="NCBI Taxonomy" id="4555"/>
    <lineage>
        <taxon>Eukaryota</taxon>
        <taxon>Viridiplantae</taxon>
        <taxon>Streptophyta</taxon>
        <taxon>Embryophyta</taxon>
        <taxon>Tracheophyta</taxon>
        <taxon>Spermatophyta</taxon>
        <taxon>Magnoliopsida</taxon>
        <taxon>Liliopsida</taxon>
        <taxon>Poales</taxon>
        <taxon>Poaceae</taxon>
        <taxon>PACMAD clade</taxon>
        <taxon>Panicoideae</taxon>
        <taxon>Panicodae</taxon>
        <taxon>Paniceae</taxon>
        <taxon>Cenchrinae</taxon>
        <taxon>Setaria</taxon>
    </lineage>
</organism>
<dbReference type="EMBL" id="CM003528">
    <property type="protein sequence ID" value="RCV06994.1"/>
    <property type="molecule type" value="Genomic_DNA"/>
</dbReference>
<reference evidence="2" key="1">
    <citation type="journal article" date="2012" name="Nat. Biotechnol.">
        <title>Reference genome sequence of the model plant Setaria.</title>
        <authorList>
            <person name="Bennetzen J.L."/>
            <person name="Schmutz J."/>
            <person name="Wang H."/>
            <person name="Percifield R."/>
            <person name="Hawkins J."/>
            <person name="Pontaroli A.C."/>
            <person name="Estep M."/>
            <person name="Feng L."/>
            <person name="Vaughn J.N."/>
            <person name="Grimwood J."/>
            <person name="Jenkins J."/>
            <person name="Barry K."/>
            <person name="Lindquist E."/>
            <person name="Hellsten U."/>
            <person name="Deshpande S."/>
            <person name="Wang X."/>
            <person name="Wu X."/>
            <person name="Mitros T."/>
            <person name="Triplett J."/>
            <person name="Yang X."/>
            <person name="Ye C.Y."/>
            <person name="Mauro-Herrera M."/>
            <person name="Wang L."/>
            <person name="Li P."/>
            <person name="Sharma M."/>
            <person name="Sharma R."/>
            <person name="Ronald P.C."/>
            <person name="Panaud O."/>
            <person name="Kellogg E.A."/>
            <person name="Brutnell T.P."/>
            <person name="Doust A.N."/>
            <person name="Tuskan G.A."/>
            <person name="Rokhsar D."/>
            <person name="Devos K.M."/>
        </authorList>
    </citation>
    <scope>NUCLEOTIDE SEQUENCE [LARGE SCALE GENOMIC DNA]</scope>
    <source>
        <strain evidence="2">Yugu1</strain>
    </source>
</reference>
<evidence type="ECO:0000313" key="2">
    <source>
        <dbReference type="EMBL" id="RCV06994.1"/>
    </source>
</evidence>
<feature type="compositionally biased region" description="Low complexity" evidence="1">
    <location>
        <begin position="27"/>
        <end position="41"/>
    </location>
</feature>
<accession>A0A368PNC8</accession>
<reference evidence="2" key="2">
    <citation type="submission" date="2015-07" db="EMBL/GenBank/DDBJ databases">
        <authorList>
            <person name="Noorani M."/>
        </authorList>
    </citation>
    <scope>NUCLEOTIDE SEQUENCE</scope>
    <source>
        <strain evidence="2">Yugu1</strain>
    </source>
</reference>
<name>A0A368PNC8_SETIT</name>
<feature type="compositionally biased region" description="Polar residues" evidence="1">
    <location>
        <begin position="13"/>
        <end position="25"/>
    </location>
</feature>
<gene>
    <name evidence="2" type="ORF">SETIT_1G208700v2</name>
</gene>
<proteinExistence type="predicted"/>
<sequence>MVSYKKRRVITPLPTQHEQSSSHPRITSLSSSVLTSSTSSSHGASEPPPRPGDAGRALLLRRPRRRGHPRDRLLARPPRRRPYPPPHRAVITARRRRLRGALRRLPLPPPLRRAVAVFLCRVAGGAVSHQASSLRMMAGYKIGQNLSLMEKRKKGVAAGYLLDACHCFIASYV</sequence>